<gene>
    <name evidence="1" type="ORF">METZ01_LOCUS186940</name>
</gene>
<dbReference type="PROSITE" id="PS51257">
    <property type="entry name" value="PROKAR_LIPOPROTEIN"/>
    <property type="match status" value="1"/>
</dbReference>
<accession>A0A382D6G3</accession>
<dbReference type="AlphaFoldDB" id="A0A382D6G3"/>
<name>A0A382D6G3_9ZZZZ</name>
<evidence type="ECO:0008006" key="2">
    <source>
        <dbReference type="Google" id="ProtNLM"/>
    </source>
</evidence>
<evidence type="ECO:0000313" key="1">
    <source>
        <dbReference type="EMBL" id="SVB34086.1"/>
    </source>
</evidence>
<reference evidence="1" key="1">
    <citation type="submission" date="2018-05" db="EMBL/GenBank/DDBJ databases">
        <authorList>
            <person name="Lanie J.A."/>
            <person name="Ng W.-L."/>
            <person name="Kazmierczak K.M."/>
            <person name="Andrzejewski T.M."/>
            <person name="Davidsen T.M."/>
            <person name="Wayne K.J."/>
            <person name="Tettelin H."/>
            <person name="Glass J.I."/>
            <person name="Rusch D."/>
            <person name="Podicherti R."/>
            <person name="Tsui H.-C.T."/>
            <person name="Winkler M.E."/>
        </authorList>
    </citation>
    <scope>NUCLEOTIDE SEQUENCE</scope>
</reference>
<dbReference type="EMBL" id="UINC01037896">
    <property type="protein sequence ID" value="SVB34086.1"/>
    <property type="molecule type" value="Genomic_DNA"/>
</dbReference>
<proteinExistence type="predicted"/>
<protein>
    <recommendedName>
        <fullName evidence="2">Lipoprotein</fullName>
    </recommendedName>
</protein>
<organism evidence="1">
    <name type="scientific">marine metagenome</name>
    <dbReference type="NCBI Taxonomy" id="408172"/>
    <lineage>
        <taxon>unclassified sequences</taxon>
        <taxon>metagenomes</taxon>
        <taxon>ecological metagenomes</taxon>
    </lineage>
</organism>
<sequence length="159" mass="19047">MKRILSLFLVLLLMSCDSLPTKIDFEDWLATQYLKETKNYAHHIYIISWEKTEDSVRKDYPGLDGWDVKAAITTNPYNMNTWEFEEVMERGTITEQEAIIKTKFHFVFCSYLSFDKKWRFTGNSWSNDGTLLRNEEAKYQAIDYKIDWIRKNSWKELSE</sequence>